<accession>A0A9P6BXM7</accession>
<name>A0A9P6BXM7_9AGAR</name>
<sequence length="431" mass="48668">MATDMRWTVRSILRLHAGSCVLYQWTLDDEQRLSSYLFIFVAIIIMTIDPRYNSSRPPSYQNRSLTIDPSDPRCWEDITSSSTSSSAATNVARRRQQRARDLALISEDGPSYMHPSLPVFLSSFSSITTLHISWHSLDWCLLPNDQSEALARLIGLESLEGLEITASCNFPLELLRSFSGSWLHFTFAGILLPLASAPRALYQAPVRLQALVDLSLMGQRNIQMFMDYFGTRSGPRCAFPNLESLCVTCIDDDHFESEKNLELLGSFLKFLDGSKIRELRVQDERPSAVIGHTLGPQELLCLGDVWSIEAYLCIKHPLSPREVYSALREWFTSFLSNLIPSTTLKSVDVTYQVIFPRLPGSLDGLIDHVGQLWGELDRYLARGLLGLEQVNVGFQFHGVGGHERWMRFNADNQPAQLNARGVDCSFWVRAI</sequence>
<gene>
    <name evidence="2" type="ORF">P691DRAFT_358093</name>
</gene>
<dbReference type="EMBL" id="MU151396">
    <property type="protein sequence ID" value="KAF9444186.1"/>
    <property type="molecule type" value="Genomic_DNA"/>
</dbReference>
<comment type="caution">
    <text evidence="2">The sequence shown here is derived from an EMBL/GenBank/DDBJ whole genome shotgun (WGS) entry which is preliminary data.</text>
</comment>
<reference evidence="2" key="1">
    <citation type="submission" date="2020-11" db="EMBL/GenBank/DDBJ databases">
        <authorList>
            <consortium name="DOE Joint Genome Institute"/>
            <person name="Ahrendt S."/>
            <person name="Riley R."/>
            <person name="Andreopoulos W."/>
            <person name="Labutti K."/>
            <person name="Pangilinan J."/>
            <person name="Ruiz-Duenas F.J."/>
            <person name="Barrasa J.M."/>
            <person name="Sanchez-Garcia M."/>
            <person name="Camarero S."/>
            <person name="Miyauchi S."/>
            <person name="Serrano A."/>
            <person name="Linde D."/>
            <person name="Babiker R."/>
            <person name="Drula E."/>
            <person name="Ayuso-Fernandez I."/>
            <person name="Pacheco R."/>
            <person name="Padilla G."/>
            <person name="Ferreira P."/>
            <person name="Barriuso J."/>
            <person name="Kellner H."/>
            <person name="Castanera R."/>
            <person name="Alfaro M."/>
            <person name="Ramirez L."/>
            <person name="Pisabarro A.G."/>
            <person name="Kuo A."/>
            <person name="Tritt A."/>
            <person name="Lipzen A."/>
            <person name="He G."/>
            <person name="Yan M."/>
            <person name="Ng V."/>
            <person name="Cullen D."/>
            <person name="Martin F."/>
            <person name="Rosso M.-N."/>
            <person name="Henrissat B."/>
            <person name="Hibbett D."/>
            <person name="Martinez A.T."/>
            <person name="Grigoriev I.V."/>
        </authorList>
    </citation>
    <scope>NUCLEOTIDE SEQUENCE</scope>
    <source>
        <strain evidence="2">MF-IS2</strain>
    </source>
</reference>
<evidence type="ECO:0000256" key="1">
    <source>
        <dbReference type="SAM" id="Phobius"/>
    </source>
</evidence>
<feature type="transmembrane region" description="Helical" evidence="1">
    <location>
        <begin position="33"/>
        <end position="52"/>
    </location>
</feature>
<keyword evidence="1" id="KW-0472">Membrane</keyword>
<protein>
    <submittedName>
        <fullName evidence="2">Uncharacterized protein</fullName>
    </submittedName>
</protein>
<keyword evidence="3" id="KW-1185">Reference proteome</keyword>
<keyword evidence="1" id="KW-0812">Transmembrane</keyword>
<proteinExistence type="predicted"/>
<dbReference type="AlphaFoldDB" id="A0A9P6BXM7"/>
<evidence type="ECO:0000313" key="2">
    <source>
        <dbReference type="EMBL" id="KAF9444186.1"/>
    </source>
</evidence>
<dbReference type="Proteomes" id="UP000807342">
    <property type="component" value="Unassembled WGS sequence"/>
</dbReference>
<organism evidence="2 3">
    <name type="scientific">Macrolepiota fuliginosa MF-IS2</name>
    <dbReference type="NCBI Taxonomy" id="1400762"/>
    <lineage>
        <taxon>Eukaryota</taxon>
        <taxon>Fungi</taxon>
        <taxon>Dikarya</taxon>
        <taxon>Basidiomycota</taxon>
        <taxon>Agaricomycotina</taxon>
        <taxon>Agaricomycetes</taxon>
        <taxon>Agaricomycetidae</taxon>
        <taxon>Agaricales</taxon>
        <taxon>Agaricineae</taxon>
        <taxon>Agaricaceae</taxon>
        <taxon>Macrolepiota</taxon>
    </lineage>
</organism>
<evidence type="ECO:0000313" key="3">
    <source>
        <dbReference type="Proteomes" id="UP000807342"/>
    </source>
</evidence>
<dbReference type="OrthoDB" id="10478697at2759"/>
<keyword evidence="1" id="KW-1133">Transmembrane helix</keyword>